<sequence>MTPVQAYVALFGVAQPSTPLTAAEADLIKAGVDHVALRTTDQQAADRLEEFERDRGAFITKNTSDTRRPIWEWIDDLSADPSAMFPAPVSAPAAGPVVSTVGPVASPPVPVRGPGIALPAPAGPAGGGGLAPVTPPATPPVAAPTPLTPPAGAPPLVAPTAAPAGSAGSPAPLVAGGPPALPPRTGGGLGIMLPAPIGGSPATAPTPTPTRGPGVRTTPVAPSTPGASTQQIGGFQPWVERSKGFDPEYVRMIQTNSLVPGFRTALITSFTKVRDTNPRVQAAGRREVEGFRAMATNFRNGGGTSAEMSELFGRFLLQLIGALDQRLDVSNPTEFTSRFETGVYTP</sequence>
<feature type="compositionally biased region" description="Low complexity" evidence="1">
    <location>
        <begin position="158"/>
        <end position="178"/>
    </location>
</feature>
<protein>
    <submittedName>
        <fullName evidence="2">Uncharacterized protein</fullName>
    </submittedName>
</protein>
<feature type="compositionally biased region" description="Pro residues" evidence="1">
    <location>
        <begin position="133"/>
        <end position="157"/>
    </location>
</feature>
<reference evidence="3" key="1">
    <citation type="submission" date="2017-09" db="EMBL/GenBank/DDBJ databases">
        <title>Depth-based differentiation of microbial function through sediment-hosted aquifers and enrichment of novel symbionts in the deep terrestrial subsurface.</title>
        <authorList>
            <person name="Probst A.J."/>
            <person name="Ladd B."/>
            <person name="Jarett J.K."/>
            <person name="Geller-Mcgrath D.E."/>
            <person name="Sieber C.M.K."/>
            <person name="Emerson J.B."/>
            <person name="Anantharaman K."/>
            <person name="Thomas B.C."/>
            <person name="Malmstrom R."/>
            <person name="Stieglmeier M."/>
            <person name="Klingl A."/>
            <person name="Woyke T."/>
            <person name="Ryan C.M."/>
            <person name="Banfield J.F."/>
        </authorList>
    </citation>
    <scope>NUCLEOTIDE SEQUENCE [LARGE SCALE GENOMIC DNA]</scope>
</reference>
<dbReference type="EMBL" id="PFWU01000017">
    <property type="protein sequence ID" value="PJA45873.1"/>
    <property type="molecule type" value="Genomic_DNA"/>
</dbReference>
<feature type="compositionally biased region" description="Low complexity" evidence="1">
    <location>
        <begin position="211"/>
        <end position="220"/>
    </location>
</feature>
<dbReference type="Proteomes" id="UP000229385">
    <property type="component" value="Unassembled WGS sequence"/>
</dbReference>
<gene>
    <name evidence="2" type="ORF">CO174_01400</name>
</gene>
<evidence type="ECO:0000256" key="1">
    <source>
        <dbReference type="SAM" id="MobiDB-lite"/>
    </source>
</evidence>
<organism evidence="2 3">
    <name type="scientific">Candidatus Uhrbacteria bacterium CG_4_9_14_3_um_filter_50_9</name>
    <dbReference type="NCBI Taxonomy" id="1975035"/>
    <lineage>
        <taxon>Bacteria</taxon>
        <taxon>Candidatus Uhriibacteriota</taxon>
    </lineage>
</organism>
<feature type="region of interest" description="Disordered" evidence="1">
    <location>
        <begin position="120"/>
        <end position="232"/>
    </location>
</feature>
<comment type="caution">
    <text evidence="2">The sequence shown here is derived from an EMBL/GenBank/DDBJ whole genome shotgun (WGS) entry which is preliminary data.</text>
</comment>
<name>A0A2M7XDC7_9BACT</name>
<evidence type="ECO:0000313" key="3">
    <source>
        <dbReference type="Proteomes" id="UP000229385"/>
    </source>
</evidence>
<accession>A0A2M7XDC7</accession>
<evidence type="ECO:0000313" key="2">
    <source>
        <dbReference type="EMBL" id="PJA45873.1"/>
    </source>
</evidence>
<dbReference type="AlphaFoldDB" id="A0A2M7XDC7"/>
<proteinExistence type="predicted"/>